<accession>A0AA47EVI2</accession>
<sequence>MSDLSASPVSASPVSASKPILLLLEHEFEDPSFAGQRFFCRHGLLLEGALSGIDGLRDRLEVRRVGFPRPRRDVIGLVGESDQSLPKLVLPSGVHSSHASGEHATRQYVSGSEPILATLAELYAIPQLHP</sequence>
<dbReference type="AlphaFoldDB" id="A0AA47EVI2"/>
<proteinExistence type="predicted"/>
<gene>
    <name evidence="1" type="ORF">OEG85_24100</name>
</gene>
<dbReference type="RefSeq" id="WP_268213443.1">
    <property type="nucleotide sequence ID" value="NZ_CP107241.1"/>
</dbReference>
<dbReference type="Pfam" id="PF11287">
    <property type="entry name" value="DUF3088"/>
    <property type="match status" value="1"/>
</dbReference>
<reference evidence="1" key="1">
    <citation type="submission" date="2022-10" db="EMBL/GenBank/DDBJ databases">
        <title>Complete genome sequence resource for Xanthomonas hortorum isolated from Greek Oregano.</title>
        <authorList>
            <person name="Gonzalez-Tobon J."/>
            <person name="Helmann T.C."/>
            <person name="Daughtrey M."/>
            <person name="Stodghill P.V."/>
            <person name="Filiatrault M.J."/>
        </authorList>
    </citation>
    <scope>NUCLEOTIDE SEQUENCE</scope>
    <source>
        <strain evidence="1">Oregano 108</strain>
    </source>
</reference>
<name>A0AA47EVI2_9XANT</name>
<protein>
    <submittedName>
        <fullName evidence="1">DUF3088 domain-containing protein</fullName>
    </submittedName>
</protein>
<dbReference type="Proteomes" id="UP001164737">
    <property type="component" value="Chromosome"/>
</dbReference>
<evidence type="ECO:0000313" key="1">
    <source>
        <dbReference type="EMBL" id="WAH64422.1"/>
    </source>
</evidence>
<dbReference type="EMBL" id="CP107241">
    <property type="protein sequence ID" value="WAH64422.1"/>
    <property type="molecule type" value="Genomic_DNA"/>
</dbReference>
<dbReference type="InterPro" id="IPR021439">
    <property type="entry name" value="DUF3088"/>
</dbReference>
<evidence type="ECO:0000313" key="2">
    <source>
        <dbReference type="Proteomes" id="UP001164737"/>
    </source>
</evidence>
<organism evidence="1 2">
    <name type="scientific">Xanthomonas hortorum</name>
    <dbReference type="NCBI Taxonomy" id="56454"/>
    <lineage>
        <taxon>Bacteria</taxon>
        <taxon>Pseudomonadati</taxon>
        <taxon>Pseudomonadota</taxon>
        <taxon>Gammaproteobacteria</taxon>
        <taxon>Lysobacterales</taxon>
        <taxon>Lysobacteraceae</taxon>
        <taxon>Xanthomonas</taxon>
    </lineage>
</organism>